<dbReference type="Gene3D" id="2.40.128.720">
    <property type="match status" value="1"/>
</dbReference>
<feature type="chain" id="PRO_5042918700" description="Secretion system C-terminal sorting domain-containing protein" evidence="1">
    <location>
        <begin position="20"/>
        <end position="689"/>
    </location>
</feature>
<feature type="signal peptide" evidence="1">
    <location>
        <begin position="1"/>
        <end position="19"/>
    </location>
</feature>
<reference evidence="2 3" key="1">
    <citation type="submission" date="2021-12" db="EMBL/GenBank/DDBJ databases">
        <title>Genome sequencing of bacteria with rrn-lacking chromosome and rrn-plasmid.</title>
        <authorList>
            <person name="Anda M."/>
            <person name="Iwasaki W."/>
        </authorList>
    </citation>
    <scope>NUCLEOTIDE SEQUENCE [LARGE SCALE GENOMIC DNA]</scope>
    <source>
        <strain evidence="2 3">NBRC 15940</strain>
    </source>
</reference>
<organism evidence="2 3">
    <name type="scientific">Persicobacter diffluens</name>
    <dbReference type="NCBI Taxonomy" id="981"/>
    <lineage>
        <taxon>Bacteria</taxon>
        <taxon>Pseudomonadati</taxon>
        <taxon>Bacteroidota</taxon>
        <taxon>Cytophagia</taxon>
        <taxon>Cytophagales</taxon>
        <taxon>Persicobacteraceae</taxon>
        <taxon>Persicobacter</taxon>
    </lineage>
</organism>
<dbReference type="RefSeq" id="WP_338237199.1">
    <property type="nucleotide sequence ID" value="NZ_BQKE01000001.1"/>
</dbReference>
<accession>A0AAN5AMB9</accession>
<evidence type="ECO:0008006" key="4">
    <source>
        <dbReference type="Google" id="ProtNLM"/>
    </source>
</evidence>
<evidence type="ECO:0000313" key="2">
    <source>
        <dbReference type="EMBL" id="GJM61723.1"/>
    </source>
</evidence>
<protein>
    <recommendedName>
        <fullName evidence="4">Secretion system C-terminal sorting domain-containing protein</fullName>
    </recommendedName>
</protein>
<dbReference type="NCBIfam" id="TIGR04183">
    <property type="entry name" value="Por_Secre_tail"/>
    <property type="match status" value="1"/>
</dbReference>
<gene>
    <name evidence="2" type="ORF">PEDI_22750</name>
</gene>
<dbReference type="AlphaFoldDB" id="A0AAN5AMB9"/>
<dbReference type="Proteomes" id="UP001310022">
    <property type="component" value="Unassembled WGS sequence"/>
</dbReference>
<comment type="caution">
    <text evidence="2">The sequence shown here is derived from an EMBL/GenBank/DDBJ whole genome shotgun (WGS) entry which is preliminary data.</text>
</comment>
<name>A0AAN5AMB9_9BACT</name>
<evidence type="ECO:0000256" key="1">
    <source>
        <dbReference type="SAM" id="SignalP"/>
    </source>
</evidence>
<evidence type="ECO:0000313" key="3">
    <source>
        <dbReference type="Proteomes" id="UP001310022"/>
    </source>
</evidence>
<keyword evidence="3" id="KW-1185">Reference proteome</keyword>
<sequence length="689" mass="82185">MKKTLFLLLSFIGAHAVNAQRSLPDKNVRIAEALQQQMTFRKEQAKAMFGHDSIAVQREFWRLDSLYQEELRHWEVINNPYFTQAKVKSSMKLDSTLVRVFDDPTKKWIDFERTLYRYNDQDLLTQQQKDTLISTTESEARTLTSFEYDQEGRMLSLLVKEYNLETGVFDERSKKEYKFPNEYTTITHLYGLNPKNGQLYKASQSTISDKPAEHWQYTEWLDLNTEGDTILGRRETRISSPLTKFSENYQWNGKDWAPMNKYHNRYDEDQNLISHVFWQNEGTQFTSSERNSYEYEEGKLTAQYYSKREHDEEAWKDIYLTHLSYNQGDTLMVEDNFNKQGEVWVQYTKSFELPSEKGVDFWRYEIRNGEMYLLGGKETTLDEMKRKTMVMDFYIQGEEKVPTYRHIYQYNGSEKRESKDVLQFWSEDTEQWLNIEKIIQSYNDQGKNILFERSSWSTLLNDWEGTFKSVREYNEAGAETLYENYTYLKESQSWLLSYKIMNEIREGFESLESYQYDYDIQKLVGTHKSLMESTNNGASGNFEIYRFATWEWDVTEENWVLEYDIRQERYEGTKYLKWVDYYNRQYPEWARNHRIKYYYRDFEEENDDVVLATDEAFGFQLMPNPATDYFRISGPAEVQELKIMKASGQQVRTYPGGESQYFIGDLSAGVYHIVLTSGSKQAVFKLLKQ</sequence>
<keyword evidence="1" id="KW-0732">Signal</keyword>
<dbReference type="EMBL" id="BQKE01000001">
    <property type="protein sequence ID" value="GJM61723.1"/>
    <property type="molecule type" value="Genomic_DNA"/>
</dbReference>
<proteinExistence type="predicted"/>
<dbReference type="InterPro" id="IPR026444">
    <property type="entry name" value="Secre_tail"/>
</dbReference>